<protein>
    <recommendedName>
        <fullName evidence="3">Nuclease HARBI1</fullName>
    </recommendedName>
</protein>
<dbReference type="Proteomes" id="UP000095767">
    <property type="component" value="Unassembled WGS sequence"/>
</dbReference>
<dbReference type="EMBL" id="LWDX02060322">
    <property type="protein sequence ID" value="OEL17295.1"/>
    <property type="molecule type" value="Genomic_DNA"/>
</dbReference>
<name>A0A1E5UWZ5_9POAL</name>
<proteinExistence type="predicted"/>
<evidence type="ECO:0000313" key="1">
    <source>
        <dbReference type="EMBL" id="OEL17295.1"/>
    </source>
</evidence>
<keyword evidence="2" id="KW-1185">Reference proteome</keyword>
<dbReference type="AlphaFoldDB" id="A0A1E5UWZ5"/>
<organism evidence="1 2">
    <name type="scientific">Dichanthelium oligosanthes</name>
    <dbReference type="NCBI Taxonomy" id="888268"/>
    <lineage>
        <taxon>Eukaryota</taxon>
        <taxon>Viridiplantae</taxon>
        <taxon>Streptophyta</taxon>
        <taxon>Embryophyta</taxon>
        <taxon>Tracheophyta</taxon>
        <taxon>Spermatophyta</taxon>
        <taxon>Magnoliopsida</taxon>
        <taxon>Liliopsida</taxon>
        <taxon>Poales</taxon>
        <taxon>Poaceae</taxon>
        <taxon>PACMAD clade</taxon>
        <taxon>Panicoideae</taxon>
        <taxon>Panicodae</taxon>
        <taxon>Paniceae</taxon>
        <taxon>Dichantheliinae</taxon>
        <taxon>Dichanthelium</taxon>
    </lineage>
</organism>
<comment type="caution">
    <text evidence="1">The sequence shown here is derived from an EMBL/GenBank/DDBJ whole genome shotgun (WGS) entry which is preliminary data.</text>
</comment>
<sequence>MGRQIVRRNILEGHDKLFADYFSDNPVYNDDTFRRRFRMTKGLFLRIMYVVTDHDVYFTQWPNAANQLRCNPLQKVTAALRMLATACSADSLDSDLRMTKSTIIESLLHFVRSVLDIFRPYYLRRPNDDDISRLLAKAEERGFFGMLGSIDCMHWI</sequence>
<dbReference type="OrthoDB" id="674642at2759"/>
<dbReference type="STRING" id="888268.A0A1E5UWZ5"/>
<dbReference type="PANTHER" id="PTHR47150">
    <property type="entry name" value="OS12G0169200 PROTEIN"/>
    <property type="match status" value="1"/>
</dbReference>
<evidence type="ECO:0008006" key="3">
    <source>
        <dbReference type="Google" id="ProtNLM"/>
    </source>
</evidence>
<dbReference type="Pfam" id="PF04827">
    <property type="entry name" value="Plant_tran"/>
    <property type="match status" value="1"/>
</dbReference>
<dbReference type="PANTHER" id="PTHR47150:SF5">
    <property type="entry name" value="OS07G0546750 PROTEIN"/>
    <property type="match status" value="1"/>
</dbReference>
<reference evidence="1 2" key="1">
    <citation type="submission" date="2016-09" db="EMBL/GenBank/DDBJ databases">
        <title>The draft genome of Dichanthelium oligosanthes: A C3 panicoid grass species.</title>
        <authorList>
            <person name="Studer A.J."/>
            <person name="Schnable J.C."/>
            <person name="Brutnell T.P."/>
        </authorList>
    </citation>
    <scope>NUCLEOTIDE SEQUENCE [LARGE SCALE GENOMIC DNA]</scope>
    <source>
        <strain evidence="2">cv. Kellogg 1175</strain>
        <tissue evidence="1">Leaf</tissue>
    </source>
</reference>
<dbReference type="InterPro" id="IPR006912">
    <property type="entry name" value="Harbinger_derived_prot"/>
</dbReference>
<gene>
    <name evidence="1" type="ORF">BAE44_0021692</name>
</gene>
<evidence type="ECO:0000313" key="2">
    <source>
        <dbReference type="Proteomes" id="UP000095767"/>
    </source>
</evidence>
<accession>A0A1E5UWZ5</accession>